<dbReference type="Proteomes" id="UP001221686">
    <property type="component" value="Unassembled WGS sequence"/>
</dbReference>
<evidence type="ECO:0000313" key="2">
    <source>
        <dbReference type="Proteomes" id="UP001221686"/>
    </source>
</evidence>
<evidence type="ECO:0000313" key="1">
    <source>
        <dbReference type="EMBL" id="MDC0721205.1"/>
    </source>
</evidence>
<gene>
    <name evidence="1" type="ORF">POL25_30140</name>
</gene>
<proteinExistence type="predicted"/>
<reference evidence="1 2" key="1">
    <citation type="submission" date="2022-11" db="EMBL/GenBank/DDBJ databases">
        <title>Minimal conservation of predation-associated metabolite biosynthetic gene clusters underscores biosynthetic potential of Myxococcota including descriptions for ten novel species: Archangium lansinium sp. nov., Myxococcus landrumus sp. nov., Nannocystis bai.</title>
        <authorList>
            <person name="Ahearne A."/>
            <person name="Stevens C."/>
            <person name="Dowd S."/>
        </authorList>
    </citation>
    <scope>NUCLEOTIDE SEQUENCE [LARGE SCALE GENOMIC DNA]</scope>
    <source>
        <strain evidence="1 2">BB15-2</strain>
    </source>
</reference>
<keyword evidence="2" id="KW-1185">Reference proteome</keyword>
<dbReference type="EMBL" id="JAQNDL010000003">
    <property type="protein sequence ID" value="MDC0721205.1"/>
    <property type="molecule type" value="Genomic_DNA"/>
</dbReference>
<accession>A0ABT5E728</accession>
<sequence length="97" mass="10240">MASFHTSQANAVALACDTPAELAELTELAVANVTVAALECAPTSDRVQLGAMARAWIEALDRPSLVRLCSTISPRGPRDAVRLVAGVLLTTYHRSHA</sequence>
<name>A0ABT5E728_9BACT</name>
<dbReference type="RefSeq" id="WP_272089706.1">
    <property type="nucleotide sequence ID" value="NZ_JAQNDL010000003.1"/>
</dbReference>
<organism evidence="1 2">
    <name type="scientific">Nannocystis bainbridge</name>
    <dbReference type="NCBI Taxonomy" id="2995303"/>
    <lineage>
        <taxon>Bacteria</taxon>
        <taxon>Pseudomonadati</taxon>
        <taxon>Myxococcota</taxon>
        <taxon>Polyangia</taxon>
        <taxon>Nannocystales</taxon>
        <taxon>Nannocystaceae</taxon>
        <taxon>Nannocystis</taxon>
    </lineage>
</organism>
<protein>
    <submittedName>
        <fullName evidence="1">Uncharacterized protein</fullName>
    </submittedName>
</protein>
<comment type="caution">
    <text evidence="1">The sequence shown here is derived from an EMBL/GenBank/DDBJ whole genome shotgun (WGS) entry which is preliminary data.</text>
</comment>